<evidence type="ECO:0000313" key="2">
    <source>
        <dbReference type="EMBL" id="MEY8538303.1"/>
    </source>
</evidence>
<proteinExistence type="predicted"/>
<accession>A0ABV4DBI3</accession>
<dbReference type="EMBL" id="JBCLSQ010000017">
    <property type="protein sequence ID" value="MEY8538303.1"/>
    <property type="molecule type" value="Genomic_DNA"/>
</dbReference>
<dbReference type="RefSeq" id="WP_369918508.1">
    <property type="nucleotide sequence ID" value="NZ_JBCLSQ010000017.1"/>
</dbReference>
<dbReference type="Proteomes" id="UP001565242">
    <property type="component" value="Unassembled WGS sequence"/>
</dbReference>
<organism evidence="2 3">
    <name type="scientific">Lactococcus muris</name>
    <dbReference type="NCBI Taxonomy" id="2941330"/>
    <lineage>
        <taxon>Bacteria</taxon>
        <taxon>Bacillati</taxon>
        <taxon>Bacillota</taxon>
        <taxon>Bacilli</taxon>
        <taxon>Lactobacillales</taxon>
        <taxon>Streptococcaceae</taxon>
        <taxon>Lactococcus</taxon>
    </lineage>
</organism>
<gene>
    <name evidence="2" type="ORF">AALM99_07595</name>
</gene>
<feature type="compositionally biased region" description="Basic and acidic residues" evidence="1">
    <location>
        <begin position="7"/>
        <end position="24"/>
    </location>
</feature>
<feature type="region of interest" description="Disordered" evidence="1">
    <location>
        <begin position="1"/>
        <end position="24"/>
    </location>
</feature>
<evidence type="ECO:0000313" key="3">
    <source>
        <dbReference type="Proteomes" id="UP001565242"/>
    </source>
</evidence>
<keyword evidence="3" id="KW-1185">Reference proteome</keyword>
<name>A0ABV4DBI3_9LACT</name>
<evidence type="ECO:0000256" key="1">
    <source>
        <dbReference type="SAM" id="MobiDB-lite"/>
    </source>
</evidence>
<sequence>MSIHNAKHPEKPCHRNPDNLEKTRRLYPQIHEAIKEHDISVRYTSFEQEKDIPKLLNQALNL</sequence>
<comment type="caution">
    <text evidence="2">The sequence shown here is derived from an EMBL/GenBank/DDBJ whole genome shotgun (WGS) entry which is preliminary data.</text>
</comment>
<protein>
    <submittedName>
        <fullName evidence="2">Uncharacterized protein</fullName>
    </submittedName>
</protein>
<reference evidence="2 3" key="1">
    <citation type="submission" date="2024-03" db="EMBL/GenBank/DDBJ databases">
        <title>Mouse gut bacterial collection (mGBC) of GemPharmatech.</title>
        <authorList>
            <person name="He Y."/>
            <person name="Dong L."/>
            <person name="Wu D."/>
            <person name="Gao X."/>
            <person name="Lin Z."/>
        </authorList>
    </citation>
    <scope>NUCLEOTIDE SEQUENCE [LARGE SCALE GENOMIC DNA]</scope>
    <source>
        <strain evidence="2 3">20-218</strain>
    </source>
</reference>